<dbReference type="PANTHER" id="PTHR43124">
    <property type="entry name" value="PURINE EFFLUX PUMP PBUE"/>
    <property type="match status" value="1"/>
</dbReference>
<feature type="transmembrane region" description="Helical" evidence="8">
    <location>
        <begin position="147"/>
        <end position="169"/>
    </location>
</feature>
<keyword evidence="6 8" id="KW-1133">Transmembrane helix</keyword>
<name>A0A947D3U6_9HYPH</name>
<keyword evidence="3 8" id="KW-0813">Transport</keyword>
<keyword evidence="4" id="KW-1003">Cell membrane</keyword>
<evidence type="ECO:0000256" key="4">
    <source>
        <dbReference type="ARBA" id="ARBA00022475"/>
    </source>
</evidence>
<dbReference type="InterPro" id="IPR004812">
    <property type="entry name" value="Efflux_drug-R_Bcr/CmlA"/>
</dbReference>
<dbReference type="PRINTS" id="PR01036">
    <property type="entry name" value="TCRTETB"/>
</dbReference>
<dbReference type="Proteomes" id="UP000766595">
    <property type="component" value="Unassembled WGS sequence"/>
</dbReference>
<dbReference type="GO" id="GO:0042910">
    <property type="term" value="F:xenobiotic transmembrane transporter activity"/>
    <property type="evidence" value="ECO:0007669"/>
    <property type="project" value="InterPro"/>
</dbReference>
<keyword evidence="8" id="KW-0997">Cell inner membrane</keyword>
<dbReference type="InterPro" id="IPR036259">
    <property type="entry name" value="MFS_trans_sf"/>
</dbReference>
<dbReference type="SUPFAM" id="SSF103473">
    <property type="entry name" value="MFS general substrate transporter"/>
    <property type="match status" value="1"/>
</dbReference>
<dbReference type="PROSITE" id="PS50850">
    <property type="entry name" value="MFS"/>
    <property type="match status" value="1"/>
</dbReference>
<evidence type="ECO:0000256" key="7">
    <source>
        <dbReference type="ARBA" id="ARBA00023136"/>
    </source>
</evidence>
<dbReference type="Gene3D" id="1.20.1720.10">
    <property type="entry name" value="Multidrug resistance protein D"/>
    <property type="match status" value="1"/>
</dbReference>
<evidence type="ECO:0000313" key="10">
    <source>
        <dbReference type="EMBL" id="MBT9290520.1"/>
    </source>
</evidence>
<keyword evidence="7 8" id="KW-0472">Membrane</keyword>
<feature type="transmembrane region" description="Helical" evidence="8">
    <location>
        <begin position="384"/>
        <end position="406"/>
    </location>
</feature>
<feature type="transmembrane region" description="Helical" evidence="8">
    <location>
        <begin position="292"/>
        <end position="313"/>
    </location>
</feature>
<comment type="caution">
    <text evidence="10">The sequence shown here is derived from an EMBL/GenBank/DDBJ whole genome shotgun (WGS) entry which is preliminary data.</text>
</comment>
<organism evidence="10 11">
    <name type="scientific">Prosthecodimorpha staleyi</name>
    <dbReference type="NCBI Taxonomy" id="2840188"/>
    <lineage>
        <taxon>Bacteria</taxon>
        <taxon>Pseudomonadati</taxon>
        <taxon>Pseudomonadota</taxon>
        <taxon>Alphaproteobacteria</taxon>
        <taxon>Hyphomicrobiales</taxon>
        <taxon>Ancalomicrobiaceae</taxon>
        <taxon>Prosthecodimorpha</taxon>
    </lineage>
</organism>
<evidence type="ECO:0000256" key="6">
    <source>
        <dbReference type="ARBA" id="ARBA00022989"/>
    </source>
</evidence>
<proteinExistence type="inferred from homology"/>
<evidence type="ECO:0000256" key="2">
    <source>
        <dbReference type="ARBA" id="ARBA00006236"/>
    </source>
</evidence>
<feature type="transmembrane region" description="Helical" evidence="8">
    <location>
        <begin position="89"/>
        <end position="108"/>
    </location>
</feature>
<feature type="domain" description="Major facilitator superfamily (MFS) profile" evidence="9">
    <location>
        <begin position="23"/>
        <end position="407"/>
    </location>
</feature>
<gene>
    <name evidence="10" type="ORF">KL771_13705</name>
</gene>
<keyword evidence="11" id="KW-1185">Reference proteome</keyword>
<protein>
    <recommendedName>
        <fullName evidence="8">Bcr/CflA family efflux transporter</fullName>
    </recommendedName>
</protein>
<dbReference type="InterPro" id="IPR011701">
    <property type="entry name" value="MFS"/>
</dbReference>
<dbReference type="NCBIfam" id="TIGR00710">
    <property type="entry name" value="efflux_Bcr_CflA"/>
    <property type="match status" value="1"/>
</dbReference>
<dbReference type="PANTHER" id="PTHR43124:SF3">
    <property type="entry name" value="CHLORAMPHENICOL EFFLUX PUMP RV0191"/>
    <property type="match status" value="1"/>
</dbReference>
<evidence type="ECO:0000256" key="3">
    <source>
        <dbReference type="ARBA" id="ARBA00022448"/>
    </source>
</evidence>
<dbReference type="Pfam" id="PF07690">
    <property type="entry name" value="MFS_1"/>
    <property type="match status" value="1"/>
</dbReference>
<dbReference type="InterPro" id="IPR050189">
    <property type="entry name" value="MFS_Efflux_Transporters"/>
</dbReference>
<dbReference type="GO" id="GO:1990961">
    <property type="term" value="P:xenobiotic detoxification by transmembrane export across the plasma membrane"/>
    <property type="evidence" value="ECO:0007669"/>
    <property type="project" value="InterPro"/>
</dbReference>
<feature type="transmembrane region" description="Helical" evidence="8">
    <location>
        <begin position="263"/>
        <end position="280"/>
    </location>
</feature>
<accession>A0A947D3U6</accession>
<reference evidence="10 11" key="1">
    <citation type="submission" date="2021-06" db="EMBL/GenBank/DDBJ databases">
        <authorList>
            <person name="Grouzdev D.S."/>
            <person name="Koziaeva V."/>
        </authorList>
    </citation>
    <scope>NUCLEOTIDE SEQUENCE [LARGE SCALE GENOMIC DNA]</scope>
    <source>
        <strain evidence="10 11">22</strain>
    </source>
</reference>
<dbReference type="CDD" id="cd17320">
    <property type="entry name" value="MFS_MdfA_MDR_like"/>
    <property type="match status" value="1"/>
</dbReference>
<dbReference type="AlphaFoldDB" id="A0A947D3U6"/>
<feature type="transmembrane region" description="Helical" evidence="8">
    <location>
        <begin position="20"/>
        <end position="42"/>
    </location>
</feature>
<feature type="transmembrane region" description="Helical" evidence="8">
    <location>
        <begin position="356"/>
        <end position="378"/>
    </location>
</feature>
<sequence length="407" mass="41482">MTASPPLPPVDPSEPAAKPVAPPIIVLIAVSALNPLALNMLVPSMPGLERAFATSYATVQLSLSLYLVAVALAQLILGPLSDRHGRRPVMLAGMALFLVGTAACLLAPTIEAFILGRVVQGVGSCAGLVLSRAIVRDVYERDRAASMIGFVTMGMAVAPTLGPAIGGALDEQFGWRAPFALLFAVGAAVLAGTWATLNETRRPGQSEGGLASHLGAFAVLARSRDFVAFAVSSMLVSGVFFAFLGGIPYVMQKLLGAGARETGLYLMWLAAGYILGNFLSGRYASRFGVIRMMAVGNLIGLAAVAAALLLHLAGYHHPVAIFAPMTWLGIGNGIALPSTIAGAVSIRPDLAGAASGLTGTLQIGFGALVTVLMGALLGDSALPLFLTMATLAAGGLASGLAARAAAR</sequence>
<feature type="transmembrane region" description="Helical" evidence="8">
    <location>
        <begin position="226"/>
        <end position="251"/>
    </location>
</feature>
<evidence type="ECO:0000259" key="9">
    <source>
        <dbReference type="PROSITE" id="PS50850"/>
    </source>
</evidence>
<evidence type="ECO:0000313" key="11">
    <source>
        <dbReference type="Proteomes" id="UP000766595"/>
    </source>
</evidence>
<keyword evidence="5 8" id="KW-0812">Transmembrane</keyword>
<dbReference type="EMBL" id="JAHHZF010000006">
    <property type="protein sequence ID" value="MBT9290520.1"/>
    <property type="molecule type" value="Genomic_DNA"/>
</dbReference>
<dbReference type="RefSeq" id="WP_261969115.1">
    <property type="nucleotide sequence ID" value="NZ_JAHHZF010000006.1"/>
</dbReference>
<dbReference type="InterPro" id="IPR020846">
    <property type="entry name" value="MFS_dom"/>
</dbReference>
<feature type="transmembrane region" description="Helical" evidence="8">
    <location>
        <begin position="175"/>
        <end position="197"/>
    </location>
</feature>
<dbReference type="GO" id="GO:0005886">
    <property type="term" value="C:plasma membrane"/>
    <property type="evidence" value="ECO:0007669"/>
    <property type="project" value="UniProtKB-SubCell"/>
</dbReference>
<feature type="transmembrane region" description="Helical" evidence="8">
    <location>
        <begin position="319"/>
        <end position="344"/>
    </location>
</feature>
<comment type="similarity">
    <text evidence="2 8">Belongs to the major facilitator superfamily. Bcr/CmlA family.</text>
</comment>
<comment type="caution">
    <text evidence="8">Lacks conserved residue(s) required for the propagation of feature annotation.</text>
</comment>
<evidence type="ECO:0000256" key="1">
    <source>
        <dbReference type="ARBA" id="ARBA00004651"/>
    </source>
</evidence>
<evidence type="ECO:0000256" key="8">
    <source>
        <dbReference type="RuleBase" id="RU365088"/>
    </source>
</evidence>
<evidence type="ECO:0000256" key="5">
    <source>
        <dbReference type="ARBA" id="ARBA00022692"/>
    </source>
</evidence>
<comment type="subcellular location">
    <subcellularLocation>
        <location evidence="8">Cell inner membrane</location>
        <topology evidence="8">Multi-pass membrane protein</topology>
    </subcellularLocation>
    <subcellularLocation>
        <location evidence="1">Cell membrane</location>
        <topology evidence="1">Multi-pass membrane protein</topology>
    </subcellularLocation>
</comment>
<feature type="transmembrane region" description="Helical" evidence="8">
    <location>
        <begin position="54"/>
        <end position="77"/>
    </location>
</feature>